<dbReference type="AlphaFoldDB" id="A0A7K0CKJ7"/>
<name>A0A7K0CKJ7_9ACTN</name>
<evidence type="ECO:0000313" key="1">
    <source>
        <dbReference type="EMBL" id="MQY13763.1"/>
    </source>
</evidence>
<gene>
    <name evidence="1" type="ORF">SRB5_39150</name>
</gene>
<sequence length="34" mass="3894">MIRRLFAALLAANGNKWESVYCAECGWWHAPPKC</sequence>
<proteinExistence type="predicted"/>
<organism evidence="1 2">
    <name type="scientific">Streptomyces smaragdinus</name>
    <dbReference type="NCBI Taxonomy" id="2585196"/>
    <lineage>
        <taxon>Bacteria</taxon>
        <taxon>Bacillati</taxon>
        <taxon>Actinomycetota</taxon>
        <taxon>Actinomycetes</taxon>
        <taxon>Kitasatosporales</taxon>
        <taxon>Streptomycetaceae</taxon>
        <taxon>Streptomyces</taxon>
    </lineage>
</organism>
<keyword evidence="2" id="KW-1185">Reference proteome</keyword>
<evidence type="ECO:0000313" key="2">
    <source>
        <dbReference type="Proteomes" id="UP000466345"/>
    </source>
</evidence>
<protein>
    <submittedName>
        <fullName evidence="1">Uncharacterized protein</fullName>
    </submittedName>
</protein>
<comment type="caution">
    <text evidence="1">The sequence shown here is derived from an EMBL/GenBank/DDBJ whole genome shotgun (WGS) entry which is preliminary data.</text>
</comment>
<reference evidence="1 2" key="1">
    <citation type="submission" date="2019-10" db="EMBL/GenBank/DDBJ databases">
        <title>Streptomyces smaragdinus sp. nov. and Streptomyces fabii sp. nov., isolated from the gut of fungus growing-termite Macrotermes natalensis.</title>
        <authorList>
            <person name="Schwitalla J."/>
            <person name="Benndorf R."/>
            <person name="Martin K."/>
            <person name="De Beer W."/>
            <person name="Kaster A.-K."/>
            <person name="Vollmers J."/>
            <person name="Poulsen M."/>
            <person name="Beemelmanns C."/>
        </authorList>
    </citation>
    <scope>NUCLEOTIDE SEQUENCE [LARGE SCALE GENOMIC DNA]</scope>
    <source>
        <strain evidence="1 2">RB5</strain>
    </source>
</reference>
<dbReference type="Proteomes" id="UP000466345">
    <property type="component" value="Unassembled WGS sequence"/>
</dbReference>
<accession>A0A7K0CKJ7</accession>
<dbReference type="EMBL" id="WEGJ01000015">
    <property type="protein sequence ID" value="MQY13763.1"/>
    <property type="molecule type" value="Genomic_DNA"/>
</dbReference>